<proteinExistence type="predicted"/>
<feature type="compositionally biased region" description="Basic residues" evidence="1">
    <location>
        <begin position="115"/>
        <end position="129"/>
    </location>
</feature>
<dbReference type="Proteomes" id="UP000077266">
    <property type="component" value="Unassembled WGS sequence"/>
</dbReference>
<accession>A0A165CKK5</accession>
<protein>
    <submittedName>
        <fullName evidence="2">Uncharacterized protein</fullName>
    </submittedName>
</protein>
<name>A0A165CKK5_EXIGL</name>
<sequence>MAVAGARATSAPSVYTMSTLSPIHNATTHSPPSPSTTPPAYGPHKLSPIDEESPRRHSLKRCSKSVKNMRAHRKEAMDKLARGLSVAFTPKSRRSSLDDTSAPPSPSTPLTPTSPKKKRPRLCPSRSKRCSTSSEDSVKTDSALGASSQSTLVTPERKVSEDTLVEEPESDLAEVLVATLPELPSQQQQLTTQENKEISNQTLAVVAFVLAISQMSICVLSHIKATGL</sequence>
<feature type="compositionally biased region" description="Basic residues" evidence="1">
    <location>
        <begin position="56"/>
        <end position="73"/>
    </location>
</feature>
<dbReference type="EMBL" id="KV426310">
    <property type="protein sequence ID" value="KZV82640.1"/>
    <property type="molecule type" value="Genomic_DNA"/>
</dbReference>
<keyword evidence="3" id="KW-1185">Reference proteome</keyword>
<reference evidence="2 3" key="1">
    <citation type="journal article" date="2016" name="Mol. Biol. Evol.">
        <title>Comparative Genomics of Early-Diverging Mushroom-Forming Fungi Provides Insights into the Origins of Lignocellulose Decay Capabilities.</title>
        <authorList>
            <person name="Nagy L.G."/>
            <person name="Riley R."/>
            <person name="Tritt A."/>
            <person name="Adam C."/>
            <person name="Daum C."/>
            <person name="Floudas D."/>
            <person name="Sun H."/>
            <person name="Yadav J.S."/>
            <person name="Pangilinan J."/>
            <person name="Larsson K.H."/>
            <person name="Matsuura K."/>
            <person name="Barry K."/>
            <person name="Labutti K."/>
            <person name="Kuo R."/>
            <person name="Ohm R.A."/>
            <person name="Bhattacharya S.S."/>
            <person name="Shirouzu T."/>
            <person name="Yoshinaga Y."/>
            <person name="Martin F.M."/>
            <person name="Grigoriev I.V."/>
            <person name="Hibbett D.S."/>
        </authorList>
    </citation>
    <scope>NUCLEOTIDE SEQUENCE [LARGE SCALE GENOMIC DNA]</scope>
    <source>
        <strain evidence="2 3">HHB12029</strain>
    </source>
</reference>
<feature type="region of interest" description="Disordered" evidence="1">
    <location>
        <begin position="22"/>
        <end position="168"/>
    </location>
</feature>
<dbReference type="InParanoid" id="A0A165CKK5"/>
<evidence type="ECO:0000313" key="3">
    <source>
        <dbReference type="Proteomes" id="UP000077266"/>
    </source>
</evidence>
<evidence type="ECO:0000313" key="2">
    <source>
        <dbReference type="EMBL" id="KZV82640.1"/>
    </source>
</evidence>
<organism evidence="2 3">
    <name type="scientific">Exidia glandulosa HHB12029</name>
    <dbReference type="NCBI Taxonomy" id="1314781"/>
    <lineage>
        <taxon>Eukaryota</taxon>
        <taxon>Fungi</taxon>
        <taxon>Dikarya</taxon>
        <taxon>Basidiomycota</taxon>
        <taxon>Agaricomycotina</taxon>
        <taxon>Agaricomycetes</taxon>
        <taxon>Auriculariales</taxon>
        <taxon>Exidiaceae</taxon>
        <taxon>Exidia</taxon>
    </lineage>
</organism>
<gene>
    <name evidence="2" type="ORF">EXIGLDRAFT_778320</name>
</gene>
<evidence type="ECO:0000256" key="1">
    <source>
        <dbReference type="SAM" id="MobiDB-lite"/>
    </source>
</evidence>
<dbReference type="AlphaFoldDB" id="A0A165CKK5"/>
<feature type="compositionally biased region" description="Pro residues" evidence="1">
    <location>
        <begin position="31"/>
        <end position="41"/>
    </location>
</feature>